<evidence type="ECO:0000259" key="2">
    <source>
        <dbReference type="Pfam" id="PF12770"/>
    </source>
</evidence>
<feature type="domain" description="CHAT" evidence="2">
    <location>
        <begin position="83"/>
        <end position="250"/>
    </location>
</feature>
<dbReference type="HOGENOM" id="CLU_309661_0_0_7"/>
<evidence type="ECO:0000313" key="5">
    <source>
        <dbReference type="Proteomes" id="UP000019141"/>
    </source>
</evidence>
<dbReference type="PANTHER" id="PTHR47691:SF3">
    <property type="entry name" value="HTH-TYPE TRANSCRIPTIONAL REGULATOR RV0890C-RELATED"/>
    <property type="match status" value="1"/>
</dbReference>
<dbReference type="PROSITE" id="PS50005">
    <property type="entry name" value="TPR"/>
    <property type="match status" value="2"/>
</dbReference>
<evidence type="ECO:0000256" key="1">
    <source>
        <dbReference type="PROSITE-ProRule" id="PRU00339"/>
    </source>
</evidence>
<comment type="caution">
    <text evidence="4">The sequence shown here is derived from an EMBL/GenBank/DDBJ whole genome shotgun (WGS) entry which is preliminary data.</text>
</comment>
<dbReference type="GO" id="GO:0016887">
    <property type="term" value="F:ATP hydrolysis activity"/>
    <property type="evidence" value="ECO:0007669"/>
    <property type="project" value="InterPro"/>
</dbReference>
<keyword evidence="1" id="KW-0802">TPR repeat</keyword>
<sequence>MHGIPTLYIGVAAPLVEISRIWMTGLPEGGHKAMKDFPRREINAYRFKWLDDDRSVLTFHTGVRVPEARVQEVIEKWSGEQPACISTSHVEPVESIDHRRVVAELRATLQEQPVRIMTRVGLTLQQLQRDLSQHHPELVLLNAHGTPDGCLMFEDGRSGGEIVSGERLFPLLEPRPQVLFLAACHSGGVIRRAKETAEWDDGAIVYINTETSVKVTACAAFASMFYPALLQGHCVDEAFAVAQQFVANDPVMGDFSVVGESLAPSKKFCLADHGRQTSLAVPDFKAVDETDHASSEPPYPNQLRRTSERIVGRRREMQQIINAILPLPAGITAPGGQRRVVCLTKEGGIGKTTIALEIVDWIRERHLFPGGLFELSCESIRSEQELLSRLLSLFGLPRDEHRGDLLALLAEVIRHALPAGQPALLMLDNLDDLFGRQADVALHQRATEILERMLTTSGSLRMLVTCRWPLGLSDHEYQMEIPPMQEEEARDVFLSHLESPQHRVEVQETWAQPDSPIRHLIRMSGYHPQSLRLLARQMGRKGITLTHLRDEAHRDLLAFLQEPLAHDNDQDRLKKVEVSYELSYRHLSDAGKRLFARLSRLPGGVWCGEEIDDWLDWHDLLGKGWRHILEAELDYFALVHYDGNGGSGVFAMLPPMLEFARRKYDEQDDSEWDATWVDFWCQHVSGWNDLISGRVPDSWDIPDEQRGIVGLQMQLQATTCFEQTQDNWLTLFDYLVKADGSLATSLLLDMVSFARLSGQLMLLRDLSQMAVDKLRKSDTETDLAPCLVTLGNMLRELGAREEARESFREALEIYRRLAHTHPAAYDAAVAGTLNNLGTVLFDLGARDEARESFRKALEIYRRLAEAHPAAYDAAVAGTLNNLGNVLRELGAREEARESYGEALEIYRRLAHIHPAAYDSAVATTLNNLGNVLRELGAREEARESFREALDS</sequence>
<feature type="repeat" description="TPR" evidence="1">
    <location>
        <begin position="830"/>
        <end position="863"/>
    </location>
</feature>
<dbReference type="PROSITE" id="PS50293">
    <property type="entry name" value="TPR_REGION"/>
    <property type="match status" value="1"/>
</dbReference>
<reference evidence="4 5" key="1">
    <citation type="journal article" date="2014" name="Nature">
        <title>An environmental bacterial taxon with a large and distinct metabolic repertoire.</title>
        <authorList>
            <person name="Wilson M.C."/>
            <person name="Mori T."/>
            <person name="Ruckert C."/>
            <person name="Uria A.R."/>
            <person name="Helf M.J."/>
            <person name="Takada K."/>
            <person name="Gernert C."/>
            <person name="Steffens U.A."/>
            <person name="Heycke N."/>
            <person name="Schmitt S."/>
            <person name="Rinke C."/>
            <person name="Helfrich E.J."/>
            <person name="Brachmann A.O."/>
            <person name="Gurgui C."/>
            <person name="Wakimoto T."/>
            <person name="Kracht M."/>
            <person name="Crusemann M."/>
            <person name="Hentschel U."/>
            <person name="Abe I."/>
            <person name="Matsunaga S."/>
            <person name="Kalinowski J."/>
            <person name="Takeyama H."/>
            <person name="Piel J."/>
        </authorList>
    </citation>
    <scope>NUCLEOTIDE SEQUENCE [LARGE SCALE GENOMIC DNA]</scope>
    <source>
        <strain evidence="5">TSY1</strain>
    </source>
</reference>
<dbReference type="Gene3D" id="3.40.50.300">
    <property type="entry name" value="P-loop containing nucleotide triphosphate hydrolases"/>
    <property type="match status" value="1"/>
</dbReference>
<dbReference type="Gene3D" id="1.25.40.10">
    <property type="entry name" value="Tetratricopeptide repeat domain"/>
    <property type="match status" value="1"/>
</dbReference>
<organism evidence="4 5">
    <name type="scientific">Entotheonella factor</name>
    <dbReference type="NCBI Taxonomy" id="1429438"/>
    <lineage>
        <taxon>Bacteria</taxon>
        <taxon>Pseudomonadati</taxon>
        <taxon>Nitrospinota/Tectimicrobiota group</taxon>
        <taxon>Candidatus Tectimicrobiota</taxon>
        <taxon>Candidatus Entotheonellia</taxon>
        <taxon>Candidatus Entotheonellales</taxon>
        <taxon>Candidatus Entotheonellaceae</taxon>
        <taxon>Candidatus Entotheonella</taxon>
    </lineage>
</organism>
<dbReference type="InterPro" id="IPR027417">
    <property type="entry name" value="P-loop_NTPase"/>
</dbReference>
<dbReference type="SMART" id="SM00028">
    <property type="entry name" value="TPR"/>
    <property type="match status" value="4"/>
</dbReference>
<dbReference type="Pfam" id="PF13401">
    <property type="entry name" value="AAA_22"/>
    <property type="match status" value="1"/>
</dbReference>
<proteinExistence type="predicted"/>
<feature type="domain" description="ORC1/DEAH AAA+ ATPase" evidence="3">
    <location>
        <begin position="337"/>
        <end position="440"/>
    </location>
</feature>
<evidence type="ECO:0000313" key="4">
    <source>
        <dbReference type="EMBL" id="ETW99932.1"/>
    </source>
</evidence>
<dbReference type="InterPro" id="IPR011990">
    <property type="entry name" value="TPR-like_helical_dom_sf"/>
</dbReference>
<name>W4LPP9_ENTF1</name>
<dbReference type="AlphaFoldDB" id="W4LPP9"/>
<dbReference type="SUPFAM" id="SSF48452">
    <property type="entry name" value="TPR-like"/>
    <property type="match status" value="1"/>
</dbReference>
<dbReference type="Pfam" id="PF12770">
    <property type="entry name" value="CHAT"/>
    <property type="match status" value="1"/>
</dbReference>
<dbReference type="SUPFAM" id="SSF52540">
    <property type="entry name" value="P-loop containing nucleoside triphosphate hydrolases"/>
    <property type="match status" value="1"/>
</dbReference>
<dbReference type="InterPro" id="IPR019734">
    <property type="entry name" value="TPR_rpt"/>
</dbReference>
<protein>
    <submittedName>
        <fullName evidence="4">Uncharacterized protein</fullName>
    </submittedName>
</protein>
<dbReference type="PANTHER" id="PTHR47691">
    <property type="entry name" value="REGULATOR-RELATED"/>
    <property type="match status" value="1"/>
</dbReference>
<dbReference type="EMBL" id="AZHW01000392">
    <property type="protein sequence ID" value="ETW99932.1"/>
    <property type="molecule type" value="Genomic_DNA"/>
</dbReference>
<keyword evidence="5" id="KW-1185">Reference proteome</keyword>
<dbReference type="InterPro" id="IPR024983">
    <property type="entry name" value="CHAT_dom"/>
</dbReference>
<gene>
    <name evidence="4" type="ORF">ETSY1_13170</name>
</gene>
<dbReference type="PATRIC" id="fig|1429438.4.peg.2634"/>
<dbReference type="Pfam" id="PF13424">
    <property type="entry name" value="TPR_12"/>
    <property type="match status" value="1"/>
</dbReference>
<dbReference type="Pfam" id="PF13374">
    <property type="entry name" value="TPR_10"/>
    <property type="match status" value="2"/>
</dbReference>
<dbReference type="Proteomes" id="UP000019141">
    <property type="component" value="Unassembled WGS sequence"/>
</dbReference>
<evidence type="ECO:0000259" key="3">
    <source>
        <dbReference type="Pfam" id="PF13401"/>
    </source>
</evidence>
<accession>W4LPP9</accession>
<feature type="repeat" description="TPR" evidence="1">
    <location>
        <begin position="784"/>
        <end position="817"/>
    </location>
</feature>
<dbReference type="InterPro" id="IPR049945">
    <property type="entry name" value="AAA_22"/>
</dbReference>